<organism evidence="4 5">
    <name type="scientific">Candidatus Schekmanbacteria bacterium RIFCSPLOWO2_12_FULL_38_15</name>
    <dbReference type="NCBI Taxonomy" id="1817883"/>
    <lineage>
        <taxon>Bacteria</taxon>
        <taxon>Candidatus Schekmaniibacteriota</taxon>
    </lineage>
</organism>
<dbReference type="EMBL" id="MGDI01000001">
    <property type="protein sequence ID" value="OGL55495.1"/>
    <property type="molecule type" value="Genomic_DNA"/>
</dbReference>
<gene>
    <name evidence="4" type="primary">porA</name>
    <name evidence="4" type="ORF">A3G31_01555</name>
</gene>
<name>A0A1F7SNY1_9BACT</name>
<comment type="caution">
    <text evidence="4">The sequence shown here is derived from an EMBL/GenBank/DDBJ whole genome shotgun (WGS) entry which is preliminary data.</text>
</comment>
<accession>A0A1F7SNY1</accession>
<dbReference type="GO" id="GO:0019752">
    <property type="term" value="P:carboxylic acid metabolic process"/>
    <property type="evidence" value="ECO:0007669"/>
    <property type="project" value="UniProtKB-ARBA"/>
</dbReference>
<dbReference type="FunFam" id="3.40.50.970:FF:000012">
    <property type="entry name" value="Pyruvate:ferredoxin (Flavodoxin) oxidoreductase"/>
    <property type="match status" value="1"/>
</dbReference>
<evidence type="ECO:0000256" key="1">
    <source>
        <dbReference type="ARBA" id="ARBA00023002"/>
    </source>
</evidence>
<dbReference type="PANTHER" id="PTHR32154:SF0">
    <property type="entry name" value="PYRUVATE-FLAVODOXIN OXIDOREDUCTASE-RELATED"/>
    <property type="match status" value="1"/>
</dbReference>
<dbReference type="GO" id="GO:0006979">
    <property type="term" value="P:response to oxidative stress"/>
    <property type="evidence" value="ECO:0007669"/>
    <property type="project" value="TreeGrafter"/>
</dbReference>
<feature type="domain" description="Pyruvate flavodoxin/ferredoxin oxidoreductase pyrimidine binding" evidence="2">
    <location>
        <begin position="16"/>
        <end position="235"/>
    </location>
</feature>
<feature type="domain" description="Pyruvate:ferredoxin oxidoreductase core" evidence="3">
    <location>
        <begin position="258"/>
        <end position="361"/>
    </location>
</feature>
<dbReference type="GO" id="GO:0016903">
    <property type="term" value="F:oxidoreductase activity, acting on the aldehyde or oxo group of donors"/>
    <property type="evidence" value="ECO:0007669"/>
    <property type="project" value="UniProtKB-ARBA"/>
</dbReference>
<dbReference type="InterPro" id="IPR050722">
    <property type="entry name" value="Pyruvate:ferred/Flavod_OxRd"/>
</dbReference>
<dbReference type="FunFam" id="3.40.50.920:FF:000010">
    <property type="entry name" value="Pyruvate ferredoxin oxidoreductase, alpha subunit"/>
    <property type="match status" value="1"/>
</dbReference>
<dbReference type="CDD" id="cd07034">
    <property type="entry name" value="TPP_PYR_PFOR_IOR-alpha_like"/>
    <property type="match status" value="1"/>
</dbReference>
<dbReference type="SUPFAM" id="SSF52922">
    <property type="entry name" value="TK C-terminal domain-like"/>
    <property type="match status" value="1"/>
</dbReference>
<dbReference type="InterPro" id="IPR033412">
    <property type="entry name" value="PFOR_II"/>
</dbReference>
<dbReference type="InterPro" id="IPR029061">
    <property type="entry name" value="THDP-binding"/>
</dbReference>
<keyword evidence="4" id="KW-0670">Pyruvate</keyword>
<dbReference type="STRING" id="1817883.A3G31_01555"/>
<evidence type="ECO:0000313" key="5">
    <source>
        <dbReference type="Proteomes" id="UP000178082"/>
    </source>
</evidence>
<dbReference type="InterPro" id="IPR009014">
    <property type="entry name" value="Transketo_C/PFOR_II"/>
</dbReference>
<protein>
    <submittedName>
        <fullName evidence="4">Pyruvate ferredoxin oxidoreductase</fullName>
    </submittedName>
</protein>
<evidence type="ECO:0000259" key="3">
    <source>
        <dbReference type="Pfam" id="PF17147"/>
    </source>
</evidence>
<dbReference type="Proteomes" id="UP000178082">
    <property type="component" value="Unassembled WGS sequence"/>
</dbReference>
<sequence length="385" mass="43019">MVKKLIMGNHAVSFGVMLSRVDVIAAYPITPQTQVVELLSEMCADKKINTRFLKVESEHSAMASCIGASTAGARTFTATSSQGLLLMHELLHWAAGARLPIVMANVNRALGPAWNIWTEETDSLAQRDTGWIQMYCESNQEILDTVFQAYKIAEKTLLPLMLAYDGFYLSHTLEPVDIPDQKTVDSFLPGYEPQIKVDVDNPNAFGSIAYPEHYMEMRYLIKKAMDGVRDVAVKVNDEFRDIFKRGYGIIEKYKTEDARVLLITTGTAASTTRIVIDNLRKRGNKIGMIRIKMFRPFPSQEIRDAVRGYDKIAVIDRNMSFGVGGIFAQEIRAALSGYSNMPVVFEFIAGLGGRDITPNTIEEITKYTLNHERGEEGGIWAGLKI</sequence>
<dbReference type="InterPro" id="IPR002880">
    <property type="entry name" value="Pyrv_Fd/Flavodoxin_OxRdtase_N"/>
</dbReference>
<evidence type="ECO:0000313" key="4">
    <source>
        <dbReference type="EMBL" id="OGL55495.1"/>
    </source>
</evidence>
<dbReference type="AlphaFoldDB" id="A0A1F7SNY1"/>
<dbReference type="Gene3D" id="3.40.50.970">
    <property type="match status" value="1"/>
</dbReference>
<proteinExistence type="predicted"/>
<evidence type="ECO:0000259" key="2">
    <source>
        <dbReference type="Pfam" id="PF01855"/>
    </source>
</evidence>
<reference evidence="4 5" key="1">
    <citation type="journal article" date="2016" name="Nat. Commun.">
        <title>Thousands of microbial genomes shed light on interconnected biogeochemical processes in an aquifer system.</title>
        <authorList>
            <person name="Anantharaman K."/>
            <person name="Brown C.T."/>
            <person name="Hug L.A."/>
            <person name="Sharon I."/>
            <person name="Castelle C.J."/>
            <person name="Probst A.J."/>
            <person name="Thomas B.C."/>
            <person name="Singh A."/>
            <person name="Wilkins M.J."/>
            <person name="Karaoz U."/>
            <person name="Brodie E.L."/>
            <person name="Williams K.H."/>
            <person name="Hubbard S.S."/>
            <person name="Banfield J.F."/>
        </authorList>
    </citation>
    <scope>NUCLEOTIDE SEQUENCE [LARGE SCALE GENOMIC DNA]</scope>
</reference>
<dbReference type="Pfam" id="PF01855">
    <property type="entry name" value="POR_N"/>
    <property type="match status" value="1"/>
</dbReference>
<dbReference type="SUPFAM" id="SSF52518">
    <property type="entry name" value="Thiamin diphosphate-binding fold (THDP-binding)"/>
    <property type="match status" value="1"/>
</dbReference>
<dbReference type="Gene3D" id="3.40.50.920">
    <property type="match status" value="1"/>
</dbReference>
<dbReference type="PANTHER" id="PTHR32154">
    <property type="entry name" value="PYRUVATE-FLAVODOXIN OXIDOREDUCTASE-RELATED"/>
    <property type="match status" value="1"/>
</dbReference>
<keyword evidence="1" id="KW-0560">Oxidoreductase</keyword>
<dbReference type="Pfam" id="PF17147">
    <property type="entry name" value="PFOR_II"/>
    <property type="match status" value="1"/>
</dbReference>